<keyword evidence="1" id="KW-1133">Transmembrane helix</keyword>
<keyword evidence="1" id="KW-0812">Transmembrane</keyword>
<feature type="transmembrane region" description="Helical" evidence="1">
    <location>
        <begin position="12"/>
        <end position="39"/>
    </location>
</feature>
<dbReference type="Proteomes" id="UP000297649">
    <property type="component" value="Unassembled WGS sequence"/>
</dbReference>
<proteinExistence type="predicted"/>
<evidence type="ECO:0000256" key="1">
    <source>
        <dbReference type="SAM" id="Phobius"/>
    </source>
</evidence>
<dbReference type="AlphaFoldDB" id="A0A6H3NML6"/>
<accession>A0A6H3NML6</accession>
<keyword evidence="3" id="KW-1185">Reference proteome</keyword>
<keyword evidence="1" id="KW-0472">Membrane</keyword>
<protein>
    <recommendedName>
        <fullName evidence="4">DUF2569 family protein</fullName>
    </recommendedName>
</protein>
<name>A0A6H3NML6_9LEPT</name>
<feature type="transmembrane region" description="Helical" evidence="1">
    <location>
        <begin position="73"/>
        <end position="93"/>
    </location>
</feature>
<evidence type="ECO:0000313" key="3">
    <source>
        <dbReference type="Proteomes" id="UP000297649"/>
    </source>
</evidence>
<reference evidence="2" key="1">
    <citation type="journal article" date="2019" name="PLoS Negl. Trop. Dis.">
        <title>Revisiting the worldwide diversity of Leptospira species in the environment.</title>
        <authorList>
            <person name="Vincent A.T."/>
            <person name="Schiettekatte O."/>
            <person name="Bourhy P."/>
            <person name="Veyrier F.J."/>
            <person name="Picardeau M."/>
        </authorList>
    </citation>
    <scope>NUCLEOTIDE SEQUENCE [LARGE SCALE GENOMIC DNA]</scope>
    <source>
        <strain evidence="2">201601109</strain>
    </source>
</reference>
<dbReference type="EMBL" id="RQHU01000029">
    <property type="protein sequence ID" value="TGN10301.1"/>
    <property type="molecule type" value="Genomic_DNA"/>
</dbReference>
<evidence type="ECO:0008006" key="4">
    <source>
        <dbReference type="Google" id="ProtNLM"/>
    </source>
</evidence>
<sequence length="133" mass="15256">MDFSKINRSNLITISIYIIGFSIGTISHSIDIVLMGFLGYTFAPFILNVFWTSLVFFDPLTILLLFLKFRPAIWLATITMILDISINLIYGLYSSKYLILLGLTTQIPFSIFVFITANRLYESYSIKDFLAKK</sequence>
<gene>
    <name evidence="2" type="ORF">EHR08_19515</name>
</gene>
<feature type="transmembrane region" description="Helical" evidence="1">
    <location>
        <begin position="99"/>
        <end position="117"/>
    </location>
</feature>
<evidence type="ECO:0000313" key="2">
    <source>
        <dbReference type="EMBL" id="TGN10301.1"/>
    </source>
</evidence>
<comment type="caution">
    <text evidence="2">The sequence shown here is derived from an EMBL/GenBank/DDBJ whole genome shotgun (WGS) entry which is preliminary data.</text>
</comment>
<organism evidence="2 3">
    <name type="scientific">Leptospira bandrabouensis</name>
    <dbReference type="NCBI Taxonomy" id="2484903"/>
    <lineage>
        <taxon>Bacteria</taxon>
        <taxon>Pseudomonadati</taxon>
        <taxon>Spirochaetota</taxon>
        <taxon>Spirochaetia</taxon>
        <taxon>Leptospirales</taxon>
        <taxon>Leptospiraceae</taxon>
        <taxon>Leptospira</taxon>
    </lineage>
</organism>
<feature type="transmembrane region" description="Helical" evidence="1">
    <location>
        <begin position="45"/>
        <end position="66"/>
    </location>
</feature>